<name>B2WHH3_PYRTR</name>
<proteinExistence type="predicted"/>
<accession>B2WHH3</accession>
<dbReference type="EMBL" id="DS231625">
    <property type="protein sequence ID" value="EDU42483.1"/>
    <property type="molecule type" value="Genomic_DNA"/>
</dbReference>
<sequence>MWRMAYITDIQDDCHDRLSVELTFQGPLAGERIWPLWNDTRWAKTRSTLDYVANRSFRTRPGRPLPEYELMLVSVSFTDLMQTDLTAPMNSPYGSLLSRLTIFVYYPANHTPLLPTPFKSVM</sequence>
<evidence type="ECO:0000313" key="1">
    <source>
        <dbReference type="EMBL" id="EDU42483.1"/>
    </source>
</evidence>
<dbReference type="AlphaFoldDB" id="B2WHH3"/>
<reference evidence="2" key="1">
    <citation type="journal article" date="2013" name="G3 (Bethesda)">
        <title>Comparative genomics of a plant-pathogenic fungus, Pyrenophora tritici-repentis, reveals transduplication and the impact of repeat elements on pathogenicity and population divergence.</title>
        <authorList>
            <person name="Manning V.A."/>
            <person name="Pandelova I."/>
            <person name="Dhillon B."/>
            <person name="Wilhelm L.J."/>
            <person name="Goodwin S.B."/>
            <person name="Berlin A.M."/>
            <person name="Figueroa M."/>
            <person name="Freitag M."/>
            <person name="Hane J.K."/>
            <person name="Henrissat B."/>
            <person name="Holman W.H."/>
            <person name="Kodira C.D."/>
            <person name="Martin J."/>
            <person name="Oliver R.P."/>
            <person name="Robbertse B."/>
            <person name="Schackwitz W."/>
            <person name="Schwartz D.C."/>
            <person name="Spatafora J.W."/>
            <person name="Turgeon B.G."/>
            <person name="Yandava C."/>
            <person name="Young S."/>
            <person name="Zhou S."/>
            <person name="Zeng Q."/>
            <person name="Grigoriev I.V."/>
            <person name="Ma L.-J."/>
            <person name="Ciuffetti L.M."/>
        </authorList>
    </citation>
    <scope>NUCLEOTIDE SEQUENCE [LARGE SCALE GENOMIC DNA]</scope>
    <source>
        <strain evidence="2">Pt-1C-BFP</strain>
    </source>
</reference>
<dbReference type="InParanoid" id="B2WHH3"/>
<evidence type="ECO:0000313" key="2">
    <source>
        <dbReference type="Proteomes" id="UP000001471"/>
    </source>
</evidence>
<dbReference type="HOGENOM" id="CLU_2027915_0_0_1"/>
<organism evidence="1 2">
    <name type="scientific">Pyrenophora tritici-repentis (strain Pt-1C-BFP)</name>
    <name type="common">Wheat tan spot fungus</name>
    <name type="synonym">Drechslera tritici-repentis</name>
    <dbReference type="NCBI Taxonomy" id="426418"/>
    <lineage>
        <taxon>Eukaryota</taxon>
        <taxon>Fungi</taxon>
        <taxon>Dikarya</taxon>
        <taxon>Ascomycota</taxon>
        <taxon>Pezizomycotina</taxon>
        <taxon>Dothideomycetes</taxon>
        <taxon>Pleosporomycetidae</taxon>
        <taxon>Pleosporales</taxon>
        <taxon>Pleosporineae</taxon>
        <taxon>Pleosporaceae</taxon>
        <taxon>Pyrenophora</taxon>
    </lineage>
</organism>
<gene>
    <name evidence="1" type="ORF">PTRG_09432</name>
</gene>
<dbReference type="Proteomes" id="UP000001471">
    <property type="component" value="Unassembled WGS sequence"/>
</dbReference>
<protein>
    <submittedName>
        <fullName evidence="1">Uncharacterized protein</fullName>
    </submittedName>
</protein>